<dbReference type="RefSeq" id="WP_119832575.1">
    <property type="nucleotide sequence ID" value="NZ_QYUL01000003.1"/>
</dbReference>
<keyword evidence="4" id="KW-0804">Transcription</keyword>
<evidence type="ECO:0000313" key="6">
    <source>
        <dbReference type="EMBL" id="RJF79117.1"/>
    </source>
</evidence>
<dbReference type="Proteomes" id="UP000283458">
    <property type="component" value="Unassembled WGS sequence"/>
</dbReference>
<proteinExistence type="inferred from homology"/>
<evidence type="ECO:0000313" key="7">
    <source>
        <dbReference type="Proteomes" id="UP000283458"/>
    </source>
</evidence>
<dbReference type="CDD" id="cd08422">
    <property type="entry name" value="PBP2_CrgA_like"/>
    <property type="match status" value="1"/>
</dbReference>
<keyword evidence="7" id="KW-1185">Reference proteome</keyword>
<dbReference type="PANTHER" id="PTHR30537">
    <property type="entry name" value="HTH-TYPE TRANSCRIPTIONAL REGULATOR"/>
    <property type="match status" value="1"/>
</dbReference>
<evidence type="ECO:0000256" key="1">
    <source>
        <dbReference type="ARBA" id="ARBA00009437"/>
    </source>
</evidence>
<feature type="domain" description="HTH lysR-type" evidence="5">
    <location>
        <begin position="1"/>
        <end position="59"/>
    </location>
</feature>
<dbReference type="EMBL" id="QYUL01000003">
    <property type="protein sequence ID" value="RJF79117.1"/>
    <property type="molecule type" value="Genomic_DNA"/>
</dbReference>
<dbReference type="GO" id="GO:0003700">
    <property type="term" value="F:DNA-binding transcription factor activity"/>
    <property type="evidence" value="ECO:0007669"/>
    <property type="project" value="InterPro"/>
</dbReference>
<dbReference type="FunFam" id="3.40.190.290:FF:000001">
    <property type="entry name" value="Transcriptional regulator, LysR family"/>
    <property type="match status" value="1"/>
</dbReference>
<dbReference type="GO" id="GO:0003677">
    <property type="term" value="F:DNA binding"/>
    <property type="evidence" value="ECO:0007669"/>
    <property type="project" value="UniProtKB-KW"/>
</dbReference>
<reference evidence="6 7" key="1">
    <citation type="submission" date="2018-09" db="EMBL/GenBank/DDBJ databases">
        <authorList>
            <person name="Zhu H."/>
        </authorList>
    </citation>
    <scope>NUCLEOTIDE SEQUENCE [LARGE SCALE GENOMIC DNA]</scope>
    <source>
        <strain evidence="6 7">K2W22B-5</strain>
    </source>
</reference>
<dbReference type="SUPFAM" id="SSF53850">
    <property type="entry name" value="Periplasmic binding protein-like II"/>
    <property type="match status" value="1"/>
</dbReference>
<dbReference type="InterPro" id="IPR036390">
    <property type="entry name" value="WH_DNA-bd_sf"/>
</dbReference>
<organism evidence="6 7">
    <name type="scientific">Azospirillum cavernae</name>
    <dbReference type="NCBI Taxonomy" id="2320860"/>
    <lineage>
        <taxon>Bacteria</taxon>
        <taxon>Pseudomonadati</taxon>
        <taxon>Pseudomonadota</taxon>
        <taxon>Alphaproteobacteria</taxon>
        <taxon>Rhodospirillales</taxon>
        <taxon>Azospirillaceae</taxon>
        <taxon>Azospirillum</taxon>
    </lineage>
</organism>
<dbReference type="FunFam" id="1.10.10.10:FF:000001">
    <property type="entry name" value="LysR family transcriptional regulator"/>
    <property type="match status" value="1"/>
</dbReference>
<dbReference type="OrthoDB" id="9812435at2"/>
<accession>A0A418VRK5</accession>
<dbReference type="AlphaFoldDB" id="A0A418VRK5"/>
<dbReference type="SUPFAM" id="SSF46785">
    <property type="entry name" value="Winged helix' DNA-binding domain"/>
    <property type="match status" value="1"/>
</dbReference>
<evidence type="ECO:0000256" key="2">
    <source>
        <dbReference type="ARBA" id="ARBA00023015"/>
    </source>
</evidence>
<dbReference type="InterPro" id="IPR000847">
    <property type="entry name" value="LysR_HTH_N"/>
</dbReference>
<dbReference type="InterPro" id="IPR036388">
    <property type="entry name" value="WH-like_DNA-bd_sf"/>
</dbReference>
<dbReference type="Pfam" id="PF03466">
    <property type="entry name" value="LysR_substrate"/>
    <property type="match status" value="1"/>
</dbReference>
<evidence type="ECO:0000259" key="5">
    <source>
        <dbReference type="PROSITE" id="PS50931"/>
    </source>
</evidence>
<name>A0A418VRK5_9PROT</name>
<comment type="similarity">
    <text evidence="1">Belongs to the LysR transcriptional regulatory family.</text>
</comment>
<gene>
    <name evidence="6" type="ORF">D3877_20020</name>
</gene>
<keyword evidence="2" id="KW-0805">Transcription regulation</keyword>
<dbReference type="InterPro" id="IPR058163">
    <property type="entry name" value="LysR-type_TF_proteobact-type"/>
</dbReference>
<dbReference type="PRINTS" id="PR00039">
    <property type="entry name" value="HTHLYSR"/>
</dbReference>
<comment type="caution">
    <text evidence="6">The sequence shown here is derived from an EMBL/GenBank/DDBJ whole genome shotgun (WGS) entry which is preliminary data.</text>
</comment>
<dbReference type="PROSITE" id="PS50931">
    <property type="entry name" value="HTH_LYSR"/>
    <property type="match status" value="1"/>
</dbReference>
<keyword evidence="3" id="KW-0238">DNA-binding</keyword>
<dbReference type="Pfam" id="PF00126">
    <property type="entry name" value="HTH_1"/>
    <property type="match status" value="1"/>
</dbReference>
<protein>
    <submittedName>
        <fullName evidence="6">LysR family transcriptional regulator</fullName>
    </submittedName>
</protein>
<dbReference type="InterPro" id="IPR005119">
    <property type="entry name" value="LysR_subst-bd"/>
</dbReference>
<dbReference type="Gene3D" id="3.40.190.290">
    <property type="match status" value="1"/>
</dbReference>
<evidence type="ECO:0000256" key="3">
    <source>
        <dbReference type="ARBA" id="ARBA00023125"/>
    </source>
</evidence>
<sequence length="307" mass="33846">MATLDRVSLFVEVAQHNSFTKAARKLGLSGAAVSKQIQALEEELGVKLLRRTTRHVSLTEEGAIYYERTRLALDELTAAAAEIRERRETPKGELRVNAPMSFGHMHLMPVITGFAQRYPEIQLHTVFEDRRVDVQADGYDVVIRIGTLDDSTLVARSLGDCPILPVASPAYIARHGRPTTPDDMKTHALISYVVNGGAAQWRHKGPDGRVGVFRANGHFHANTAELMLQATLDGLGIALLPIFSVDTLIKSGQLVNVLPDYHAHPMPGIFALTAPSRHRSAKVRLFIDWLQQSCRAMSWSSETAPSL</sequence>
<evidence type="ECO:0000256" key="4">
    <source>
        <dbReference type="ARBA" id="ARBA00023163"/>
    </source>
</evidence>
<dbReference type="PANTHER" id="PTHR30537:SF5">
    <property type="entry name" value="HTH-TYPE TRANSCRIPTIONAL ACTIVATOR TTDR-RELATED"/>
    <property type="match status" value="1"/>
</dbReference>
<dbReference type="Gene3D" id="1.10.10.10">
    <property type="entry name" value="Winged helix-like DNA-binding domain superfamily/Winged helix DNA-binding domain"/>
    <property type="match status" value="1"/>
</dbReference>